<evidence type="ECO:0000256" key="1">
    <source>
        <dbReference type="SAM" id="MobiDB-lite"/>
    </source>
</evidence>
<feature type="region of interest" description="Disordered" evidence="1">
    <location>
        <begin position="109"/>
        <end position="133"/>
    </location>
</feature>
<sequence length="283" mass="31520">MNEWRFRVVPVEERAAEAPVSRDALRDDPIPQLIYFAFDESGAKDDEQARGLIAIYDALTGSDLAELLPDPTDDPRRLLDGFAEELSNVLYDAVIGGALAFERYEAPWPFPSEDDRKDDPPPEPKPPDDRKKEKFRVRVLDEARLPMAGAIVRITGPGITPMDRVADGGGWVEVSVDAVPDSCDVRWRAKDWPDFRFEQTASLLLADDDDGGEQRLRHLGYDATSLEERVARYQSDFGLETTGDIWDIRADLTQWHDGGKKPIPTGRGQPNQTPSDDDGAATA</sequence>
<protein>
    <submittedName>
        <fullName evidence="2">Peptidoglycan-binding protein</fullName>
    </submittedName>
</protein>
<gene>
    <name evidence="2" type="ORF">LZC94_19320</name>
</gene>
<proteinExistence type="predicted"/>
<name>A0ABZ2MA35_9BACT</name>
<feature type="region of interest" description="Disordered" evidence="1">
    <location>
        <begin position="256"/>
        <end position="283"/>
    </location>
</feature>
<reference evidence="2 3" key="1">
    <citation type="submission" date="2021-12" db="EMBL/GenBank/DDBJ databases">
        <title>Discovery of the Pendulisporaceae a myxobacterial family with distinct sporulation behavior and unique specialized metabolism.</title>
        <authorList>
            <person name="Garcia R."/>
            <person name="Popoff A."/>
            <person name="Bader C.D."/>
            <person name="Loehr J."/>
            <person name="Walesch S."/>
            <person name="Walt C."/>
            <person name="Boldt J."/>
            <person name="Bunk B."/>
            <person name="Haeckl F.J.F.P.J."/>
            <person name="Gunesch A.P."/>
            <person name="Birkelbach J."/>
            <person name="Nuebel U."/>
            <person name="Pietschmann T."/>
            <person name="Bach T."/>
            <person name="Mueller R."/>
        </authorList>
    </citation>
    <scope>NUCLEOTIDE SEQUENCE [LARGE SCALE GENOMIC DNA]</scope>
    <source>
        <strain evidence="2 3">MSr11954</strain>
    </source>
</reference>
<evidence type="ECO:0000313" key="3">
    <source>
        <dbReference type="Proteomes" id="UP001370348"/>
    </source>
</evidence>
<dbReference type="Proteomes" id="UP001370348">
    <property type="component" value="Chromosome"/>
</dbReference>
<dbReference type="RefSeq" id="WP_394828988.1">
    <property type="nucleotide sequence ID" value="NZ_CP089984.1"/>
</dbReference>
<organism evidence="2 3">
    <name type="scientific">Pendulispora albinea</name>
    <dbReference type="NCBI Taxonomy" id="2741071"/>
    <lineage>
        <taxon>Bacteria</taxon>
        <taxon>Pseudomonadati</taxon>
        <taxon>Myxococcota</taxon>
        <taxon>Myxococcia</taxon>
        <taxon>Myxococcales</taxon>
        <taxon>Sorangiineae</taxon>
        <taxon>Pendulisporaceae</taxon>
        <taxon>Pendulispora</taxon>
    </lineage>
</organism>
<evidence type="ECO:0000313" key="2">
    <source>
        <dbReference type="EMBL" id="WXB19368.1"/>
    </source>
</evidence>
<keyword evidence="3" id="KW-1185">Reference proteome</keyword>
<feature type="compositionally biased region" description="Basic and acidic residues" evidence="1">
    <location>
        <begin position="113"/>
        <end position="133"/>
    </location>
</feature>
<accession>A0ABZ2MA35</accession>
<dbReference type="EMBL" id="CP089984">
    <property type="protein sequence ID" value="WXB19368.1"/>
    <property type="molecule type" value="Genomic_DNA"/>
</dbReference>